<organism evidence="1">
    <name type="scientific">Anguilla anguilla</name>
    <name type="common">European freshwater eel</name>
    <name type="synonym">Muraena anguilla</name>
    <dbReference type="NCBI Taxonomy" id="7936"/>
    <lineage>
        <taxon>Eukaryota</taxon>
        <taxon>Metazoa</taxon>
        <taxon>Chordata</taxon>
        <taxon>Craniata</taxon>
        <taxon>Vertebrata</taxon>
        <taxon>Euteleostomi</taxon>
        <taxon>Actinopterygii</taxon>
        <taxon>Neopterygii</taxon>
        <taxon>Teleostei</taxon>
        <taxon>Anguilliformes</taxon>
        <taxon>Anguillidae</taxon>
        <taxon>Anguilla</taxon>
    </lineage>
</organism>
<dbReference type="EMBL" id="GBXM01048939">
    <property type="protein sequence ID" value="JAH59638.1"/>
    <property type="molecule type" value="Transcribed_RNA"/>
</dbReference>
<reference evidence="1" key="2">
    <citation type="journal article" date="2015" name="Fish Shellfish Immunol.">
        <title>Early steps in the European eel (Anguilla anguilla)-Vibrio vulnificus interaction in the gills: Role of the RtxA13 toxin.</title>
        <authorList>
            <person name="Callol A."/>
            <person name="Pajuelo D."/>
            <person name="Ebbesson L."/>
            <person name="Teles M."/>
            <person name="MacKenzie S."/>
            <person name="Amaro C."/>
        </authorList>
    </citation>
    <scope>NUCLEOTIDE SEQUENCE</scope>
</reference>
<protein>
    <submittedName>
        <fullName evidence="1">Uncharacterized protein</fullName>
    </submittedName>
</protein>
<evidence type="ECO:0000313" key="1">
    <source>
        <dbReference type="EMBL" id="JAH59638.1"/>
    </source>
</evidence>
<accession>A0A0E9U3U2</accession>
<name>A0A0E9U3U2_ANGAN</name>
<reference evidence="1" key="1">
    <citation type="submission" date="2014-11" db="EMBL/GenBank/DDBJ databases">
        <authorList>
            <person name="Amaro Gonzalez C."/>
        </authorList>
    </citation>
    <scope>NUCLEOTIDE SEQUENCE</scope>
</reference>
<proteinExistence type="predicted"/>
<dbReference type="AlphaFoldDB" id="A0A0E9U3U2"/>
<sequence length="48" mass="5357">MHTNCIRVIASISVSMSDLKIKLKATLPCDCFKFTPHNSFFGLSCHLT</sequence>